<dbReference type="InterPro" id="IPR002677">
    <property type="entry name" value="Ribosomal_bL32"/>
</dbReference>
<feature type="region of interest" description="Disordered" evidence="6">
    <location>
        <begin position="1"/>
        <end position="23"/>
    </location>
</feature>
<dbReference type="GO" id="GO:0006412">
    <property type="term" value="P:translation"/>
    <property type="evidence" value="ECO:0007669"/>
    <property type="project" value="UniProtKB-UniRule"/>
</dbReference>
<dbReference type="Gene3D" id="1.20.5.640">
    <property type="entry name" value="Single helix bin"/>
    <property type="match status" value="1"/>
</dbReference>
<dbReference type="InterPro" id="IPR011332">
    <property type="entry name" value="Ribosomal_zn-bd"/>
</dbReference>
<dbReference type="PANTHER" id="PTHR35534">
    <property type="entry name" value="50S RIBOSOMAL PROTEIN L32"/>
    <property type="match status" value="1"/>
</dbReference>
<dbReference type="HAMAP" id="MF_00340">
    <property type="entry name" value="Ribosomal_bL32"/>
    <property type="match status" value="1"/>
</dbReference>
<keyword evidence="2 5" id="KW-0689">Ribosomal protein</keyword>
<dbReference type="AlphaFoldDB" id="A0A226BYV5"/>
<dbReference type="EMBL" id="NIQC01000007">
    <property type="protein sequence ID" value="OWZ84186.1"/>
    <property type="molecule type" value="Genomic_DNA"/>
</dbReference>
<dbReference type="NCBIfam" id="TIGR01031">
    <property type="entry name" value="rpmF_bact"/>
    <property type="match status" value="1"/>
</dbReference>
<gene>
    <name evidence="5" type="primary">rpmF</name>
    <name evidence="7" type="ORF">CDO51_04765</name>
</gene>
<evidence type="ECO:0000313" key="8">
    <source>
        <dbReference type="Proteomes" id="UP000214588"/>
    </source>
</evidence>
<protein>
    <recommendedName>
        <fullName evidence="4 5">Large ribosomal subunit protein bL32</fullName>
    </recommendedName>
</protein>
<evidence type="ECO:0000256" key="3">
    <source>
        <dbReference type="ARBA" id="ARBA00023274"/>
    </source>
</evidence>
<name>A0A226BYV5_9FIRM</name>
<proteinExistence type="inferred from homology"/>
<evidence type="ECO:0000256" key="6">
    <source>
        <dbReference type="SAM" id="MobiDB-lite"/>
    </source>
</evidence>
<dbReference type="GO" id="GO:0015934">
    <property type="term" value="C:large ribosomal subunit"/>
    <property type="evidence" value="ECO:0007669"/>
    <property type="project" value="InterPro"/>
</dbReference>
<evidence type="ECO:0000256" key="5">
    <source>
        <dbReference type="HAMAP-Rule" id="MF_00340"/>
    </source>
</evidence>
<dbReference type="Proteomes" id="UP000214588">
    <property type="component" value="Unassembled WGS sequence"/>
</dbReference>
<dbReference type="Pfam" id="PF01783">
    <property type="entry name" value="Ribosomal_L32p"/>
    <property type="match status" value="1"/>
</dbReference>
<evidence type="ECO:0000256" key="1">
    <source>
        <dbReference type="ARBA" id="ARBA00008560"/>
    </source>
</evidence>
<dbReference type="SUPFAM" id="SSF57829">
    <property type="entry name" value="Zn-binding ribosomal proteins"/>
    <property type="match status" value="1"/>
</dbReference>
<evidence type="ECO:0000256" key="2">
    <source>
        <dbReference type="ARBA" id="ARBA00022980"/>
    </source>
</evidence>
<dbReference type="RefSeq" id="WP_089023164.1">
    <property type="nucleotide sequence ID" value="NZ_NIQC01000007.1"/>
</dbReference>
<dbReference type="PANTHER" id="PTHR35534:SF1">
    <property type="entry name" value="LARGE RIBOSOMAL SUBUNIT PROTEIN BL32"/>
    <property type="match status" value="1"/>
</dbReference>
<accession>A0A226BYV5</accession>
<keyword evidence="8" id="KW-1185">Reference proteome</keyword>
<organism evidence="7 8">
    <name type="scientific">Natranaerobius trueperi</name>
    <dbReference type="NCBI Taxonomy" id="759412"/>
    <lineage>
        <taxon>Bacteria</taxon>
        <taxon>Bacillati</taxon>
        <taxon>Bacillota</taxon>
        <taxon>Clostridia</taxon>
        <taxon>Natranaerobiales</taxon>
        <taxon>Natranaerobiaceae</taxon>
        <taxon>Natranaerobius</taxon>
    </lineage>
</organism>
<evidence type="ECO:0000313" key="7">
    <source>
        <dbReference type="EMBL" id="OWZ84186.1"/>
    </source>
</evidence>
<dbReference type="OrthoDB" id="9812874at2"/>
<evidence type="ECO:0000256" key="4">
    <source>
        <dbReference type="ARBA" id="ARBA00035178"/>
    </source>
</evidence>
<comment type="similarity">
    <text evidence="1 5">Belongs to the bacterial ribosomal protein bL32 family.</text>
</comment>
<keyword evidence="3 5" id="KW-0687">Ribonucleoprotein</keyword>
<dbReference type="InterPro" id="IPR044957">
    <property type="entry name" value="Ribosomal_bL32_bact"/>
</dbReference>
<sequence>MAVPKKRTSKTRKNQRRANKKARAPQFVECPQCREKKLPHRVCLHCGHYKGKEVVDV</sequence>
<dbReference type="GO" id="GO:0003735">
    <property type="term" value="F:structural constituent of ribosome"/>
    <property type="evidence" value="ECO:0007669"/>
    <property type="project" value="InterPro"/>
</dbReference>
<comment type="caution">
    <text evidence="7">The sequence shown here is derived from an EMBL/GenBank/DDBJ whole genome shotgun (WGS) entry which is preliminary data.</text>
</comment>
<reference evidence="7 8" key="1">
    <citation type="submission" date="2017-06" db="EMBL/GenBank/DDBJ databases">
        <title>Draft Genome Sequence of Natranaerobius trueperi halophilic, alkalithermophilic bacteria from soda lakes.</title>
        <authorList>
            <person name="Zhao B."/>
        </authorList>
    </citation>
    <scope>NUCLEOTIDE SEQUENCE [LARGE SCALE GENOMIC DNA]</scope>
    <source>
        <strain evidence="7 8">DSM 18760</strain>
    </source>
</reference>